<proteinExistence type="predicted"/>
<dbReference type="EMBL" id="JAAAID010001907">
    <property type="protein sequence ID" value="KAG0008445.1"/>
    <property type="molecule type" value="Genomic_DNA"/>
</dbReference>
<feature type="non-terminal residue" evidence="1">
    <location>
        <position position="52"/>
    </location>
</feature>
<name>A0A9P6MNZ9_9FUNG</name>
<dbReference type="AlphaFoldDB" id="A0A9P6MNZ9"/>
<comment type="caution">
    <text evidence="1">The sequence shown here is derived from an EMBL/GenBank/DDBJ whole genome shotgun (WGS) entry which is preliminary data.</text>
</comment>
<evidence type="ECO:0000313" key="1">
    <source>
        <dbReference type="EMBL" id="KAG0008445.1"/>
    </source>
</evidence>
<evidence type="ECO:0000313" key="2">
    <source>
        <dbReference type="Proteomes" id="UP000703661"/>
    </source>
</evidence>
<sequence>MAHVEQEEHQSDGLVSLTPLPRIEIITNQESNSEEYLAPRNKVDIVHNNLLN</sequence>
<keyword evidence="2" id="KW-1185">Reference proteome</keyword>
<protein>
    <submittedName>
        <fullName evidence="1">Uncharacterized protein</fullName>
    </submittedName>
</protein>
<accession>A0A9P6MNZ9</accession>
<gene>
    <name evidence="1" type="ORF">BGZ80_003435</name>
</gene>
<reference evidence="1" key="1">
    <citation type="journal article" date="2020" name="Fungal Divers.">
        <title>Resolving the Mortierellaceae phylogeny through synthesis of multi-gene phylogenetics and phylogenomics.</title>
        <authorList>
            <person name="Vandepol N."/>
            <person name="Liber J."/>
            <person name="Desiro A."/>
            <person name="Na H."/>
            <person name="Kennedy M."/>
            <person name="Barry K."/>
            <person name="Grigoriev I.V."/>
            <person name="Miller A.N."/>
            <person name="O'Donnell K."/>
            <person name="Stajich J.E."/>
            <person name="Bonito G."/>
        </authorList>
    </citation>
    <scope>NUCLEOTIDE SEQUENCE</scope>
    <source>
        <strain evidence="1">NRRL 2769</strain>
    </source>
</reference>
<organism evidence="1 2">
    <name type="scientific">Entomortierella chlamydospora</name>
    <dbReference type="NCBI Taxonomy" id="101097"/>
    <lineage>
        <taxon>Eukaryota</taxon>
        <taxon>Fungi</taxon>
        <taxon>Fungi incertae sedis</taxon>
        <taxon>Mucoromycota</taxon>
        <taxon>Mortierellomycotina</taxon>
        <taxon>Mortierellomycetes</taxon>
        <taxon>Mortierellales</taxon>
        <taxon>Mortierellaceae</taxon>
        <taxon>Entomortierella</taxon>
    </lineage>
</organism>
<dbReference type="Proteomes" id="UP000703661">
    <property type="component" value="Unassembled WGS sequence"/>
</dbReference>